<sequence>MNIKEFINNPTFKRYFYYATLLLATYSLVSNAIFLISLINGHFVCKAFENNKSLINYFLQEETNIARWDFSNVTINDDGPKTYYFPDLGAPAHVLDELFVNRSGFIGSFSMFDRFNDEGFKSYAGIVGTANISFPLVVPVAAANNDTSSYLVIRDGNTSLTSVCQAKIPNCFMTTQISFPFTSIKTDADPNTADKSVSVSSDNSTFSIYPGLQLYICQYTQDTANSYSWARNFAIAVGIFILTLELLKAIIALTCAIFLERFKQPSIVKFSNNSPIWIIMLIRNIRGARVALQTAMNLEESNILQILCDTFLHSLPMLVLTIQSISYRFNEIKQPPPIIAILSCAGSCAMLLFSIFRIYISLKVLVPKQIEEFKEEMSQYLDKYPQKKQQKWRQLLLIIVLIDCAINIFPLIFMISLTVQGFNSVFVFIVPLLVILVKILICISMFWTQRFRKPLTSPFVFSLAMNSPIVLLFIISSPLRQLITIIAADGINIWTGWPIDFISVDLPILVILLMMKVFGHGNDRDVALLQRNPMLVIFATIYLVWRIVSGLWYLRNSIITRDTKNETHTHAAETYPFSYALKLKKGTPITGIFVHSYSKLLIWITGLQIIITMVFMPQPPSPNPEVYVTASPKILMVLGLVIYLCFDVIGSLALLISYYGHFSTRTIALYLNSPFLIVFYTLLGPQFRAEIIAAAKYHVHALLLWRQRDIILISSLLLIWPGFGFGYISHGNDGRYSWWLWYGWGYDVKTQKVNNNIDTKWSFFGIFGSIHGLVYCVTSIFYNTVPIDELDKQE</sequence>
<feature type="transmembrane region" description="Helical" evidence="1">
    <location>
        <begin position="710"/>
        <end position="729"/>
    </location>
</feature>
<gene>
    <name evidence="2" type="ORF">RclHR1_08370002</name>
</gene>
<feature type="transmembrane region" description="Helical" evidence="1">
    <location>
        <begin position="395"/>
        <end position="419"/>
    </location>
</feature>
<name>A0A2Z6SBQ2_9GLOM</name>
<keyword evidence="1" id="KW-0812">Transmembrane</keyword>
<feature type="transmembrane region" description="Helical" evidence="1">
    <location>
        <begin position="637"/>
        <end position="661"/>
    </location>
</feature>
<feature type="transmembrane region" description="Helical" evidence="1">
    <location>
        <begin position="15"/>
        <end position="39"/>
    </location>
</feature>
<feature type="transmembrane region" description="Helical" evidence="1">
    <location>
        <begin position="761"/>
        <end position="782"/>
    </location>
</feature>
<accession>A0A2Z6SBQ2</accession>
<dbReference type="AlphaFoldDB" id="A0A2Z6SBQ2"/>
<keyword evidence="1" id="KW-0472">Membrane</keyword>
<feature type="transmembrane region" description="Helical" evidence="1">
    <location>
        <begin position="535"/>
        <end position="554"/>
    </location>
</feature>
<evidence type="ECO:0000313" key="2">
    <source>
        <dbReference type="EMBL" id="GBC08765.1"/>
    </source>
</evidence>
<proteinExistence type="predicted"/>
<evidence type="ECO:0000256" key="1">
    <source>
        <dbReference type="SAM" id="Phobius"/>
    </source>
</evidence>
<keyword evidence="3" id="KW-1185">Reference proteome</keyword>
<feature type="transmembrane region" description="Helical" evidence="1">
    <location>
        <begin position="459"/>
        <end position="479"/>
    </location>
</feature>
<reference evidence="2 3" key="1">
    <citation type="submission" date="2017-11" db="EMBL/GenBank/DDBJ databases">
        <title>The genome of Rhizophagus clarus HR1 reveals common genetic basis of auxotrophy among arbuscular mycorrhizal fungi.</title>
        <authorList>
            <person name="Kobayashi Y."/>
        </authorList>
    </citation>
    <scope>NUCLEOTIDE SEQUENCE [LARGE SCALE GENOMIC DNA]</scope>
    <source>
        <strain evidence="2 3">HR1</strain>
    </source>
</reference>
<organism evidence="2 3">
    <name type="scientific">Rhizophagus clarus</name>
    <dbReference type="NCBI Taxonomy" id="94130"/>
    <lineage>
        <taxon>Eukaryota</taxon>
        <taxon>Fungi</taxon>
        <taxon>Fungi incertae sedis</taxon>
        <taxon>Mucoromycota</taxon>
        <taxon>Glomeromycotina</taxon>
        <taxon>Glomeromycetes</taxon>
        <taxon>Glomerales</taxon>
        <taxon>Glomeraceae</taxon>
        <taxon>Rhizophagus</taxon>
    </lineage>
</organism>
<feature type="transmembrane region" description="Helical" evidence="1">
    <location>
        <begin position="667"/>
        <end position="689"/>
    </location>
</feature>
<dbReference type="EMBL" id="BEXD01004245">
    <property type="protein sequence ID" value="GBC08765.1"/>
    <property type="molecule type" value="Genomic_DNA"/>
</dbReference>
<protein>
    <submittedName>
        <fullName evidence="2">Uncharacterized protein</fullName>
    </submittedName>
</protein>
<dbReference type="Proteomes" id="UP000247702">
    <property type="component" value="Unassembled WGS sequence"/>
</dbReference>
<keyword evidence="1" id="KW-1133">Transmembrane helix</keyword>
<feature type="transmembrane region" description="Helical" evidence="1">
    <location>
        <begin position="491"/>
        <end position="514"/>
    </location>
</feature>
<feature type="transmembrane region" description="Helical" evidence="1">
    <location>
        <begin position="233"/>
        <end position="259"/>
    </location>
</feature>
<evidence type="ECO:0000313" key="3">
    <source>
        <dbReference type="Proteomes" id="UP000247702"/>
    </source>
</evidence>
<feature type="transmembrane region" description="Helical" evidence="1">
    <location>
        <begin position="338"/>
        <end position="360"/>
    </location>
</feature>
<feature type="transmembrane region" description="Helical" evidence="1">
    <location>
        <begin position="425"/>
        <end position="447"/>
    </location>
</feature>
<comment type="caution">
    <text evidence="2">The sequence shown here is derived from an EMBL/GenBank/DDBJ whole genome shotgun (WGS) entry which is preliminary data.</text>
</comment>
<feature type="transmembrane region" description="Helical" evidence="1">
    <location>
        <begin position="600"/>
        <end position="616"/>
    </location>
</feature>